<dbReference type="AlphaFoldDB" id="A0A4P9UUW9"/>
<sequence length="89" mass="10391">MSVSRSTKQNKQQNDSNHIVSAQWQGPLPPPSTLREFDDIIQNGAERIMRMAEIEQQHRHDSEKKLIEQARQDFSRKLKWGPSDFSSEK</sequence>
<dbReference type="EMBL" id="CP035467">
    <property type="protein sequence ID" value="QCW84413.1"/>
    <property type="molecule type" value="Genomic_DNA"/>
</dbReference>
<dbReference type="InterPro" id="IPR019284">
    <property type="entry name" value="RP532"/>
</dbReference>
<gene>
    <name evidence="2" type="ORF">EQU24_20875</name>
</gene>
<dbReference type="Proteomes" id="UP000305881">
    <property type="component" value="Chromosome"/>
</dbReference>
<evidence type="ECO:0000256" key="1">
    <source>
        <dbReference type="SAM" id="MobiDB-lite"/>
    </source>
</evidence>
<proteinExistence type="predicted"/>
<evidence type="ECO:0000313" key="2">
    <source>
        <dbReference type="EMBL" id="QCW84413.1"/>
    </source>
</evidence>
<reference evidence="3" key="1">
    <citation type="journal article" date="2019" name="J. Bacteriol.">
        <title>A Mutagenic Screen Identifies a TonB-Dependent Receptor Required for the Lanthanide Metal Switch in the Type I Methanotroph 'Methylotuvimicrobium buryatense' 5GB1C.</title>
        <authorList>
            <person name="Groom J.D."/>
            <person name="Ford S.M."/>
            <person name="Pesesky M.W."/>
            <person name="Lidstrom M.E."/>
        </authorList>
    </citation>
    <scope>NUCLEOTIDE SEQUENCE [LARGE SCALE GENOMIC DNA]</scope>
    <source>
        <strain evidence="3">5GB1C</strain>
    </source>
</reference>
<organism evidence="2 3">
    <name type="scientific">Methylotuvimicrobium buryatense</name>
    <name type="common">Methylomicrobium buryatense</name>
    <dbReference type="NCBI Taxonomy" id="95641"/>
    <lineage>
        <taxon>Bacteria</taxon>
        <taxon>Pseudomonadati</taxon>
        <taxon>Pseudomonadota</taxon>
        <taxon>Gammaproteobacteria</taxon>
        <taxon>Methylococcales</taxon>
        <taxon>Methylococcaceae</taxon>
        <taxon>Methylotuvimicrobium</taxon>
    </lineage>
</organism>
<accession>A0A4P9UUW9</accession>
<name>A0A4P9UUW9_METBY</name>
<dbReference type="STRING" id="675511.GCA_000341735_03252"/>
<feature type="compositionally biased region" description="Polar residues" evidence="1">
    <location>
        <begin position="1"/>
        <end position="24"/>
    </location>
</feature>
<dbReference type="KEGG" id="mbur:EQU24_20875"/>
<evidence type="ECO:0000313" key="3">
    <source>
        <dbReference type="Proteomes" id="UP000305881"/>
    </source>
</evidence>
<feature type="region of interest" description="Disordered" evidence="1">
    <location>
        <begin position="1"/>
        <end position="33"/>
    </location>
</feature>
<keyword evidence="3" id="KW-1185">Reference proteome</keyword>
<dbReference type="Pfam" id="PF10097">
    <property type="entry name" value="DUF2335"/>
    <property type="match status" value="1"/>
</dbReference>
<dbReference type="OrthoDB" id="9182865at2"/>
<protein>
    <submittedName>
        <fullName evidence="2">DUF2335 domain-containing protein</fullName>
    </submittedName>
</protein>